<proteinExistence type="predicted"/>
<evidence type="ECO:0000313" key="1">
    <source>
        <dbReference type="EMBL" id="CAG8742770.1"/>
    </source>
</evidence>
<reference evidence="1 2" key="1">
    <citation type="submission" date="2021-06" db="EMBL/GenBank/DDBJ databases">
        <authorList>
            <person name="Kallberg Y."/>
            <person name="Tangrot J."/>
            <person name="Rosling A."/>
        </authorList>
    </citation>
    <scope>NUCLEOTIDE SEQUENCE [LARGE SCALE GENOMIC DNA]</scope>
    <source>
        <strain evidence="1 2">120-4 pot B 10/14</strain>
    </source>
</reference>
<organism evidence="1 2">
    <name type="scientific">Gigaspora margarita</name>
    <dbReference type="NCBI Taxonomy" id="4874"/>
    <lineage>
        <taxon>Eukaryota</taxon>
        <taxon>Fungi</taxon>
        <taxon>Fungi incertae sedis</taxon>
        <taxon>Mucoromycota</taxon>
        <taxon>Glomeromycotina</taxon>
        <taxon>Glomeromycetes</taxon>
        <taxon>Diversisporales</taxon>
        <taxon>Gigasporaceae</taxon>
        <taxon>Gigaspora</taxon>
    </lineage>
</organism>
<accession>A0ABN7V866</accession>
<dbReference type="EMBL" id="CAJVQB010010775">
    <property type="protein sequence ID" value="CAG8742770.1"/>
    <property type="molecule type" value="Genomic_DNA"/>
</dbReference>
<gene>
    <name evidence="1" type="ORF">GMARGA_LOCUS15564</name>
</gene>
<name>A0ABN7V866_GIGMA</name>
<dbReference type="Proteomes" id="UP000789901">
    <property type="component" value="Unassembled WGS sequence"/>
</dbReference>
<keyword evidence="2" id="KW-1185">Reference proteome</keyword>
<protein>
    <submittedName>
        <fullName evidence="1">4527_t:CDS:1</fullName>
    </submittedName>
</protein>
<comment type="caution">
    <text evidence="1">The sequence shown here is derived from an EMBL/GenBank/DDBJ whole genome shotgun (WGS) entry which is preliminary data.</text>
</comment>
<evidence type="ECO:0000313" key="2">
    <source>
        <dbReference type="Proteomes" id="UP000789901"/>
    </source>
</evidence>
<sequence length="634" mass="73825">MNCWVQEGNIISKESSNETDDLAEFLDVQEDSMMSEESSNETDDLVESLNAQEGSTIFEESSNENDDLSKLLKIEENEHTKFDILENLIKGLKLFKIKDNYNISEAAFNEVLKVIEISEITLYQLEKYLENLVPLKPSLIDCCINSCIAFTGNFSNKNICSRYKEPCYKSDKVSKVSRKKAAYWSFINPFKLQYKDKSCAETLRYRYNYISTYSYILDKKIGNIFDGFRYKSLVSFGFFSDCRNVAIILSTDDIRVHRENLMISTIILGPKALKDFNSFLRPLVNKLKWLQNSVQCIDGITENIFTLCAHVLSLSGDLLALAKPPTGISEHWYDPKDLPLRTHENYARNAIAIEHMTRRLYKDEAKKRGLNGRSILFELNLIEFSISFPVDIMHRLFENVAPAMLQHWSGTFFKDSQISNTDYILFNSDWTKIGNTMESNRKSGIIFVTTFTRLSSRKATWQYPIERMCGMLLPLVHSRQHLYTNFWNQITTWIHFSHLQDKAEIKQKLFDSSLKILNYSENCVFITDNSQEILYSLLYKYCMNKPKLQHLKAYYIKALEINMNQLLAKLMVDRNAHHRNAPVILEEKEFFGELSEYELLKFRDLGAFEVINISAICRSVRFFRLSNNEPYIID</sequence>